<comment type="caution">
    <text evidence="1">The sequence shown here is derived from an EMBL/GenBank/DDBJ whole genome shotgun (WGS) entry which is preliminary data.</text>
</comment>
<gene>
    <name evidence="1" type="ORF">PGQ11_002871</name>
</gene>
<reference evidence="1 2" key="1">
    <citation type="journal article" date="2024" name="IMA Fungus">
        <title>Apiospora arundinis, a panoply of carbohydrate-active enzymes and secondary metabolites.</title>
        <authorList>
            <person name="Sorensen T."/>
            <person name="Petersen C."/>
            <person name="Muurmann A.T."/>
            <person name="Christiansen J.V."/>
            <person name="Brundto M.L."/>
            <person name="Overgaard C.K."/>
            <person name="Boysen A.T."/>
            <person name="Wollenberg R.D."/>
            <person name="Larsen T.O."/>
            <person name="Sorensen J.L."/>
            <person name="Nielsen K.L."/>
            <person name="Sondergaard T.E."/>
        </authorList>
    </citation>
    <scope>NUCLEOTIDE SEQUENCE [LARGE SCALE GENOMIC DNA]</scope>
    <source>
        <strain evidence="1 2">AAU 773</strain>
    </source>
</reference>
<evidence type="ECO:0000313" key="1">
    <source>
        <dbReference type="EMBL" id="KAK8872357.1"/>
    </source>
</evidence>
<proteinExistence type="predicted"/>
<name>A0ABR2J3Z4_9PEZI</name>
<dbReference type="Proteomes" id="UP001390339">
    <property type="component" value="Unassembled WGS sequence"/>
</dbReference>
<organism evidence="1 2">
    <name type="scientific">Apiospora arundinis</name>
    <dbReference type="NCBI Taxonomy" id="335852"/>
    <lineage>
        <taxon>Eukaryota</taxon>
        <taxon>Fungi</taxon>
        <taxon>Dikarya</taxon>
        <taxon>Ascomycota</taxon>
        <taxon>Pezizomycotina</taxon>
        <taxon>Sordariomycetes</taxon>
        <taxon>Xylariomycetidae</taxon>
        <taxon>Amphisphaeriales</taxon>
        <taxon>Apiosporaceae</taxon>
        <taxon>Apiospora</taxon>
    </lineage>
</organism>
<sequence length="342" mass="38805">MAAANYDRWLKNATPWAQEDDWDMDEYFKWVKRLSDAKSQLDETYLSVDKSLLDVATKMAVAQRKQLQENKQLGHWPQITEGTVGKLAVRYIIAYHFFVRATYEEIPDNALVGRVQQEFAQLEIGLLDVDVAHMLQLAADKVPLETAVKTKLAEFAKKFKESAPVVDQCNRWDFSLARMALIVKRLPAIRQRQDQKNPPTLTAEYTTMWNECRPEYAAMYGDEDNPFALPATEAKLKEVVAALSTRAKLDLYLARRAEPQLQGTRRDNDEFAALERMMEPGGDIDSLLAKAKDWERKKCSWEATIGPAVKALRRLGRGSSGHDFAELAKYAQAHAKPVSVIA</sequence>
<dbReference type="EMBL" id="JAPCWZ010000003">
    <property type="protein sequence ID" value="KAK8872357.1"/>
    <property type="molecule type" value="Genomic_DNA"/>
</dbReference>
<protein>
    <submittedName>
        <fullName evidence="1">Uncharacterized protein</fullName>
    </submittedName>
</protein>
<keyword evidence="2" id="KW-1185">Reference proteome</keyword>
<accession>A0ABR2J3Z4</accession>
<evidence type="ECO:0000313" key="2">
    <source>
        <dbReference type="Proteomes" id="UP001390339"/>
    </source>
</evidence>